<keyword evidence="4" id="KW-1185">Reference proteome</keyword>
<evidence type="ECO:0000256" key="1">
    <source>
        <dbReference type="SAM" id="MobiDB-lite"/>
    </source>
</evidence>
<feature type="region of interest" description="Disordered" evidence="1">
    <location>
        <begin position="32"/>
        <end position="51"/>
    </location>
</feature>
<name>A0A838ZPM0_9FLAO</name>
<protein>
    <submittedName>
        <fullName evidence="3">Uncharacterized protein</fullName>
    </submittedName>
</protein>
<proteinExistence type="predicted"/>
<dbReference type="AlphaFoldDB" id="A0A838ZPM0"/>
<sequence length="51" mass="5877">MNTSALITMLSAQIIVISITAYFFIRVLKTPPKQEPDSYEDNDDEFVRQPE</sequence>
<feature type="transmembrane region" description="Helical" evidence="2">
    <location>
        <begin position="6"/>
        <end position="25"/>
    </location>
</feature>
<reference evidence="3 4" key="1">
    <citation type="submission" date="2020-07" db="EMBL/GenBank/DDBJ databases">
        <title>Moheibacter lacus sp. nov., a member of the family Flavobacteriaceae isolated from freshwater lake sediment.</title>
        <authorList>
            <person name="Liu Y."/>
        </authorList>
    </citation>
    <scope>NUCLEOTIDE SEQUENCE [LARGE SCALE GENOMIC DNA]</scope>
    <source>
        <strain evidence="3 4">BDHS18</strain>
    </source>
</reference>
<evidence type="ECO:0000256" key="2">
    <source>
        <dbReference type="SAM" id="Phobius"/>
    </source>
</evidence>
<gene>
    <name evidence="3" type="ORF">HU137_08450</name>
</gene>
<dbReference type="Proteomes" id="UP000552241">
    <property type="component" value="Unassembled WGS sequence"/>
</dbReference>
<comment type="caution">
    <text evidence="3">The sequence shown here is derived from an EMBL/GenBank/DDBJ whole genome shotgun (WGS) entry which is preliminary data.</text>
</comment>
<organism evidence="3 4">
    <name type="scientific">Moheibacter lacus</name>
    <dbReference type="NCBI Taxonomy" id="2745851"/>
    <lineage>
        <taxon>Bacteria</taxon>
        <taxon>Pseudomonadati</taxon>
        <taxon>Bacteroidota</taxon>
        <taxon>Flavobacteriia</taxon>
        <taxon>Flavobacteriales</taxon>
        <taxon>Weeksellaceae</taxon>
        <taxon>Moheibacter</taxon>
    </lineage>
</organism>
<dbReference type="EMBL" id="JACDZE010000002">
    <property type="protein sequence ID" value="MBA5629796.1"/>
    <property type="molecule type" value="Genomic_DNA"/>
</dbReference>
<evidence type="ECO:0000313" key="3">
    <source>
        <dbReference type="EMBL" id="MBA5629796.1"/>
    </source>
</evidence>
<accession>A0A838ZPM0</accession>
<evidence type="ECO:0000313" key="4">
    <source>
        <dbReference type="Proteomes" id="UP000552241"/>
    </source>
</evidence>
<dbReference type="RefSeq" id="WP_182043406.1">
    <property type="nucleotide sequence ID" value="NZ_JACDZE010000002.1"/>
</dbReference>
<keyword evidence="2" id="KW-0812">Transmembrane</keyword>
<keyword evidence="2" id="KW-0472">Membrane</keyword>
<keyword evidence="2" id="KW-1133">Transmembrane helix</keyword>